<dbReference type="EMBL" id="GBXM01094609">
    <property type="protein sequence ID" value="JAH13968.1"/>
    <property type="molecule type" value="Transcribed_RNA"/>
</dbReference>
<sequence length="56" mass="6389">MFKASTKINLLCKKNRNKALILGIFYWRDIFICQLWGLVDLGFHLATSLLFASSPA</sequence>
<protein>
    <submittedName>
        <fullName evidence="2">Uncharacterized protein</fullName>
    </submittedName>
</protein>
<keyword evidence="1" id="KW-0472">Membrane</keyword>
<evidence type="ECO:0000313" key="2">
    <source>
        <dbReference type="EMBL" id="JAH13968.1"/>
    </source>
</evidence>
<reference evidence="2" key="1">
    <citation type="submission" date="2014-11" db="EMBL/GenBank/DDBJ databases">
        <authorList>
            <person name="Amaro Gonzalez C."/>
        </authorList>
    </citation>
    <scope>NUCLEOTIDE SEQUENCE</scope>
</reference>
<evidence type="ECO:0000256" key="1">
    <source>
        <dbReference type="SAM" id="Phobius"/>
    </source>
</evidence>
<organism evidence="2">
    <name type="scientific">Anguilla anguilla</name>
    <name type="common">European freshwater eel</name>
    <name type="synonym">Muraena anguilla</name>
    <dbReference type="NCBI Taxonomy" id="7936"/>
    <lineage>
        <taxon>Eukaryota</taxon>
        <taxon>Metazoa</taxon>
        <taxon>Chordata</taxon>
        <taxon>Craniata</taxon>
        <taxon>Vertebrata</taxon>
        <taxon>Euteleostomi</taxon>
        <taxon>Actinopterygii</taxon>
        <taxon>Neopterygii</taxon>
        <taxon>Teleostei</taxon>
        <taxon>Anguilliformes</taxon>
        <taxon>Anguillidae</taxon>
        <taxon>Anguilla</taxon>
    </lineage>
</organism>
<reference evidence="2" key="2">
    <citation type="journal article" date="2015" name="Fish Shellfish Immunol.">
        <title>Early steps in the European eel (Anguilla anguilla)-Vibrio vulnificus interaction in the gills: Role of the RtxA13 toxin.</title>
        <authorList>
            <person name="Callol A."/>
            <person name="Pajuelo D."/>
            <person name="Ebbesson L."/>
            <person name="Teles M."/>
            <person name="MacKenzie S."/>
            <person name="Amaro C."/>
        </authorList>
    </citation>
    <scope>NUCLEOTIDE SEQUENCE</scope>
</reference>
<proteinExistence type="predicted"/>
<keyword evidence="1" id="KW-0812">Transmembrane</keyword>
<accession>A0A0E9QCY6</accession>
<feature type="transmembrane region" description="Helical" evidence="1">
    <location>
        <begin position="20"/>
        <end position="39"/>
    </location>
</feature>
<dbReference type="AlphaFoldDB" id="A0A0E9QCY6"/>
<keyword evidence="1" id="KW-1133">Transmembrane helix</keyword>
<name>A0A0E9QCY6_ANGAN</name>